<gene>
    <name evidence="1" type="ORF">B842_09260</name>
</gene>
<dbReference type="KEGG" id="chm:B842_09260"/>
<dbReference type="STRING" id="1223515.B842_09260"/>
<name>A0A0B5D4B0_9CORY</name>
<proteinExistence type="predicted"/>
<dbReference type="EMBL" id="CP005286">
    <property type="protein sequence ID" value="AJE33701.1"/>
    <property type="molecule type" value="Genomic_DNA"/>
</dbReference>
<evidence type="ECO:0000313" key="2">
    <source>
        <dbReference type="Proteomes" id="UP000031524"/>
    </source>
</evidence>
<protein>
    <submittedName>
        <fullName evidence="1">Uncharacterized protein</fullName>
    </submittedName>
</protein>
<reference evidence="1 2" key="1">
    <citation type="submission" date="2013-04" db="EMBL/GenBank/DDBJ databases">
        <title>Complete genome sequence of Corynebacterium humireducens DSM 45392(T), isolated from a wastewater-fed microbial fuel cell.</title>
        <authorList>
            <person name="Ruckert C."/>
            <person name="Albersmeier A."/>
            <person name="Kalinowski J."/>
        </authorList>
    </citation>
    <scope>NUCLEOTIDE SEQUENCE [LARGE SCALE GENOMIC DNA]</scope>
    <source>
        <strain evidence="2">MFC-5</strain>
    </source>
</reference>
<dbReference type="HOGENOM" id="CLU_1472847_0_0_11"/>
<dbReference type="Proteomes" id="UP000031524">
    <property type="component" value="Chromosome"/>
</dbReference>
<sequence>MSTNTKNVPAPAATGVEDNKSIAERSVTTAYLSRWGHNTRDTFGTWEGVKISKEDFIPVLVPIHVAQEMVADGPQAVTINEGCVAAQSEHARAAAEKDRRVRLNNERAVIVQGAEADITYSVELLDALGTDQWTEQLEHDAVEFLEEVLDQDVTTVTPELLAEARHARRRRRDFQLARLEEEL</sequence>
<organism evidence="1 2">
    <name type="scientific">Corynebacterium humireducens NBRC 106098 = DSM 45392</name>
    <dbReference type="NCBI Taxonomy" id="1223515"/>
    <lineage>
        <taxon>Bacteria</taxon>
        <taxon>Bacillati</taxon>
        <taxon>Actinomycetota</taxon>
        <taxon>Actinomycetes</taxon>
        <taxon>Mycobacteriales</taxon>
        <taxon>Corynebacteriaceae</taxon>
        <taxon>Corynebacterium</taxon>
    </lineage>
</organism>
<dbReference type="AlphaFoldDB" id="A0A0B5D4B0"/>
<keyword evidence="2" id="KW-1185">Reference proteome</keyword>
<dbReference type="RefSeq" id="WP_040086338.1">
    <property type="nucleotide sequence ID" value="NZ_BCSU01000009.1"/>
</dbReference>
<accession>A0A0B5D4B0</accession>
<evidence type="ECO:0000313" key="1">
    <source>
        <dbReference type="EMBL" id="AJE33701.1"/>
    </source>
</evidence>